<feature type="domain" description="Cell envelope-related transcriptional attenuator" evidence="4">
    <location>
        <begin position="107"/>
        <end position="254"/>
    </location>
</feature>
<dbReference type="RefSeq" id="WP_117117317.1">
    <property type="nucleotide sequence ID" value="NZ_BFBY01000001.1"/>
</dbReference>
<name>A0A2Z6TQU6_9LACO</name>
<dbReference type="Pfam" id="PF03816">
    <property type="entry name" value="LytR_cpsA_psr"/>
    <property type="match status" value="1"/>
</dbReference>
<sequence>MNPENHQQSSNSHKSSPKLSRNKFFAADQDKVKKTHIGAKIAGLIALLVVGISVAYGAGAYFNAIESVQQAYHGNGPTSKKISENKPISILLLGVDQGIEGRHDQGNSDTMILITINPQKKKATMTSIPRDLLVDVLGDGKNGGKYYMSRINSAYEVGGYRASSKTVSKAFNVPINYYMEVNMHALESMVDAVGGVDVNVPFTFTYHTHFKKGKMHLNGKEALDYARMRKDDPRGDYGRQMRQRQIINQIVKKSMSINSVSNYRKILRVISKYVETNLTFNDMMSIAMNYRGAASNIESGYVHGHDATIGGASMQVASTKELQRVSDLNRSNLDLPKKKLHNEETRQNRLQKGIDWKDPAEFTNYIIYAQHSDTEAWDGTN</sequence>
<dbReference type="NCBIfam" id="TIGR00350">
    <property type="entry name" value="lytR_cpsA_psr"/>
    <property type="match status" value="1"/>
</dbReference>
<dbReference type="InterPro" id="IPR050922">
    <property type="entry name" value="LytR/CpsA/Psr_CW_biosynth"/>
</dbReference>
<evidence type="ECO:0000313" key="6">
    <source>
        <dbReference type="Proteomes" id="UP000257317"/>
    </source>
</evidence>
<gene>
    <name evidence="5" type="primary">lytR</name>
    <name evidence="5" type="ORF">LrDSM24759_00230</name>
</gene>
<keyword evidence="3" id="KW-1133">Transmembrane helix</keyword>
<dbReference type="Gene3D" id="3.40.630.190">
    <property type="entry name" value="LCP protein"/>
    <property type="match status" value="1"/>
</dbReference>
<dbReference type="Proteomes" id="UP000257317">
    <property type="component" value="Unassembled WGS sequence"/>
</dbReference>
<proteinExistence type="inferred from homology"/>
<organism evidence="5 6">
    <name type="scientific">Lactobacillus rodentium</name>
    <dbReference type="NCBI Taxonomy" id="947835"/>
    <lineage>
        <taxon>Bacteria</taxon>
        <taxon>Bacillati</taxon>
        <taxon>Bacillota</taxon>
        <taxon>Bacilli</taxon>
        <taxon>Lactobacillales</taxon>
        <taxon>Lactobacillaceae</taxon>
        <taxon>Lactobacillus</taxon>
    </lineage>
</organism>
<evidence type="ECO:0000256" key="2">
    <source>
        <dbReference type="SAM" id="MobiDB-lite"/>
    </source>
</evidence>
<dbReference type="OrthoDB" id="27330at2"/>
<evidence type="ECO:0000256" key="3">
    <source>
        <dbReference type="SAM" id="Phobius"/>
    </source>
</evidence>
<feature type="compositionally biased region" description="Low complexity" evidence="2">
    <location>
        <begin position="1"/>
        <end position="19"/>
    </location>
</feature>
<reference evidence="6" key="1">
    <citation type="submission" date="2018-03" db="EMBL/GenBank/DDBJ databases">
        <title>New taxa in the Lactobacillus gasseri group.</title>
        <authorList>
            <person name="Tanizawa Y."/>
            <person name="Tohno M."/>
            <person name="Endo A."/>
            <person name="Arita M."/>
        </authorList>
    </citation>
    <scope>NUCLEOTIDE SEQUENCE [LARGE SCALE GENOMIC DNA]</scope>
    <source>
        <strain evidence="6">DSM 24759</strain>
    </source>
</reference>
<evidence type="ECO:0000259" key="4">
    <source>
        <dbReference type="Pfam" id="PF03816"/>
    </source>
</evidence>
<dbReference type="InterPro" id="IPR004474">
    <property type="entry name" value="LytR_CpsA_psr"/>
</dbReference>
<evidence type="ECO:0000313" key="5">
    <source>
        <dbReference type="EMBL" id="GBG04109.1"/>
    </source>
</evidence>
<dbReference type="EMBL" id="BFBY01000001">
    <property type="protein sequence ID" value="GBG04109.1"/>
    <property type="molecule type" value="Genomic_DNA"/>
</dbReference>
<keyword evidence="3" id="KW-0812">Transmembrane</keyword>
<feature type="region of interest" description="Disordered" evidence="2">
    <location>
        <begin position="1"/>
        <end position="21"/>
    </location>
</feature>
<protein>
    <submittedName>
        <fullName evidence="5">LytR family transcriptional regulator</fullName>
    </submittedName>
</protein>
<dbReference type="PANTHER" id="PTHR33392:SF6">
    <property type="entry name" value="POLYISOPRENYL-TEICHOIC ACID--PEPTIDOGLYCAN TEICHOIC ACID TRANSFERASE TAGU"/>
    <property type="match status" value="1"/>
</dbReference>
<feature type="transmembrane region" description="Helical" evidence="3">
    <location>
        <begin position="41"/>
        <end position="62"/>
    </location>
</feature>
<comment type="caution">
    <text evidence="5">The sequence shown here is derived from an EMBL/GenBank/DDBJ whole genome shotgun (WGS) entry which is preliminary data.</text>
</comment>
<keyword evidence="6" id="KW-1185">Reference proteome</keyword>
<dbReference type="AlphaFoldDB" id="A0A2Z6TQU6"/>
<dbReference type="PANTHER" id="PTHR33392">
    <property type="entry name" value="POLYISOPRENYL-TEICHOIC ACID--PEPTIDOGLYCAN TEICHOIC ACID TRANSFERASE TAGU"/>
    <property type="match status" value="1"/>
</dbReference>
<evidence type="ECO:0000256" key="1">
    <source>
        <dbReference type="ARBA" id="ARBA00006068"/>
    </source>
</evidence>
<accession>A0A2Z6TQU6</accession>
<keyword evidence="3" id="KW-0472">Membrane</keyword>
<comment type="similarity">
    <text evidence="1">Belongs to the LytR/CpsA/Psr (LCP) family.</text>
</comment>